<dbReference type="GO" id="GO:0003723">
    <property type="term" value="F:RNA binding"/>
    <property type="evidence" value="ECO:0007669"/>
    <property type="project" value="TreeGrafter"/>
</dbReference>
<dbReference type="InterPro" id="IPR011545">
    <property type="entry name" value="DEAD/DEAH_box_helicase_dom"/>
</dbReference>
<evidence type="ECO:0000313" key="8">
    <source>
        <dbReference type="Proteomes" id="UP000031056"/>
    </source>
</evidence>
<dbReference type="PANTHER" id="PTHR18934:SF99">
    <property type="entry name" value="ATP-DEPENDENT RNA HELICASE DHX37-RELATED"/>
    <property type="match status" value="1"/>
</dbReference>
<comment type="caution">
    <text evidence="7">The sequence shown here is derived from an EMBL/GenBank/DDBJ whole genome shotgun (WGS) entry which is preliminary data.</text>
</comment>
<dbReference type="CDD" id="cd17917">
    <property type="entry name" value="DEXHc_RHA-like"/>
    <property type="match status" value="1"/>
</dbReference>
<dbReference type="Proteomes" id="UP000031056">
    <property type="component" value="Unassembled WGS sequence"/>
</dbReference>
<keyword evidence="4" id="KW-0067">ATP-binding</keyword>
<dbReference type="InterPro" id="IPR042035">
    <property type="entry name" value="DEAH_win-hel_dom"/>
</dbReference>
<name>A0A0B2UKV6_9MICR</name>
<dbReference type="PROSITE" id="PS51192">
    <property type="entry name" value="HELICASE_ATP_BIND_1"/>
    <property type="match status" value="1"/>
</dbReference>
<reference evidence="7 8" key="1">
    <citation type="journal article" date="2014" name="MBio">
        <title>The Ordospora colligata genome; evolution of extreme reduction in microsporidia and host-to-parasite horizontal gene transfer.</title>
        <authorList>
            <person name="Pombert J.-F."/>
            <person name="Haag K.L."/>
            <person name="Beidas S."/>
            <person name="Ebert D."/>
            <person name="Keeling P.J."/>
        </authorList>
    </citation>
    <scope>NUCLEOTIDE SEQUENCE [LARGE SCALE GENOMIC DNA]</scope>
    <source>
        <strain evidence="7 8">OC4</strain>
    </source>
</reference>
<dbReference type="SMART" id="SM00487">
    <property type="entry name" value="DEXDc"/>
    <property type="match status" value="1"/>
</dbReference>
<dbReference type="CDD" id="cd18791">
    <property type="entry name" value="SF2_C_RHA"/>
    <property type="match status" value="1"/>
</dbReference>
<protein>
    <submittedName>
        <fullName evidence="7">HrpA-like helicase</fullName>
    </submittedName>
</protein>
<accession>A0A0B2UKV6</accession>
<evidence type="ECO:0000256" key="3">
    <source>
        <dbReference type="ARBA" id="ARBA00022806"/>
    </source>
</evidence>
<evidence type="ECO:0000259" key="6">
    <source>
        <dbReference type="PROSITE" id="PS51194"/>
    </source>
</evidence>
<dbReference type="SUPFAM" id="SSF52540">
    <property type="entry name" value="P-loop containing nucleoside triphosphate hydrolases"/>
    <property type="match status" value="1"/>
</dbReference>
<dbReference type="STRING" id="1354746.A0A0B2UKV6"/>
<keyword evidence="1" id="KW-0547">Nucleotide-binding</keyword>
<dbReference type="GO" id="GO:0016787">
    <property type="term" value="F:hydrolase activity"/>
    <property type="evidence" value="ECO:0007669"/>
    <property type="project" value="UniProtKB-KW"/>
</dbReference>
<dbReference type="SMART" id="SM00490">
    <property type="entry name" value="HELICc"/>
    <property type="match status" value="1"/>
</dbReference>
<proteinExistence type="predicted"/>
<dbReference type="Pfam" id="PF00271">
    <property type="entry name" value="Helicase_C"/>
    <property type="match status" value="1"/>
</dbReference>
<dbReference type="AlphaFoldDB" id="A0A0B2UKV6"/>
<dbReference type="Gene3D" id="3.40.50.300">
    <property type="entry name" value="P-loop containing nucleotide triphosphate hydrolases"/>
    <property type="match status" value="2"/>
</dbReference>
<dbReference type="PANTHER" id="PTHR18934">
    <property type="entry name" value="ATP-DEPENDENT RNA HELICASE"/>
    <property type="match status" value="1"/>
</dbReference>
<organism evidence="7 8">
    <name type="scientific">Ordospora colligata OC4</name>
    <dbReference type="NCBI Taxonomy" id="1354746"/>
    <lineage>
        <taxon>Eukaryota</taxon>
        <taxon>Fungi</taxon>
        <taxon>Fungi incertae sedis</taxon>
        <taxon>Microsporidia</taxon>
        <taxon>Ordosporidae</taxon>
        <taxon>Ordospora</taxon>
    </lineage>
</organism>
<dbReference type="Pfam" id="PF00270">
    <property type="entry name" value="DEAD"/>
    <property type="match status" value="1"/>
</dbReference>
<evidence type="ECO:0000256" key="4">
    <source>
        <dbReference type="ARBA" id="ARBA00022840"/>
    </source>
</evidence>
<evidence type="ECO:0000259" key="5">
    <source>
        <dbReference type="PROSITE" id="PS51192"/>
    </source>
</evidence>
<dbReference type="VEuPathDB" id="MicrosporidiaDB:M896_040690"/>
<keyword evidence="2" id="KW-0378">Hydrolase</keyword>
<dbReference type="InParanoid" id="A0A0B2UKV6"/>
<dbReference type="HOGENOM" id="CLU_001832_5_11_1"/>
<dbReference type="GeneID" id="26261508"/>
<dbReference type="OrthoDB" id="10253254at2759"/>
<dbReference type="InterPro" id="IPR001650">
    <property type="entry name" value="Helicase_C-like"/>
</dbReference>
<dbReference type="InterPro" id="IPR014001">
    <property type="entry name" value="Helicase_ATP-bd"/>
</dbReference>
<evidence type="ECO:0000256" key="1">
    <source>
        <dbReference type="ARBA" id="ARBA00022741"/>
    </source>
</evidence>
<feature type="domain" description="Helicase C-terminal" evidence="6">
    <location>
        <begin position="184"/>
        <end position="356"/>
    </location>
</feature>
<dbReference type="Gene3D" id="1.10.10.2130">
    <property type="entry name" value="DEAH helicase family, winged-helix domain"/>
    <property type="match status" value="1"/>
</dbReference>
<dbReference type="RefSeq" id="XP_014563916.1">
    <property type="nucleotide sequence ID" value="XM_014708430.1"/>
</dbReference>
<dbReference type="EMBL" id="JOKQ01000004">
    <property type="protein sequence ID" value="KHN69874.1"/>
    <property type="molecule type" value="Genomic_DNA"/>
</dbReference>
<feature type="domain" description="Helicase ATP-binding" evidence="5">
    <location>
        <begin position="18"/>
        <end position="167"/>
    </location>
</feature>
<evidence type="ECO:0000313" key="7">
    <source>
        <dbReference type="EMBL" id="KHN69874.1"/>
    </source>
</evidence>
<dbReference type="PROSITE" id="PS51194">
    <property type="entry name" value="HELICASE_CTER"/>
    <property type="match status" value="1"/>
</dbReference>
<sequence length="593" mass="67384">MSLYGYYLPIEKHKDKIIEVVEKSKICVIKGPTGCGKSTYIPYLLSSEGSRIAIVEPRRMAVMSLYKTLSEVIANVGYKMRFSKHGLKNARVVIYTDGSFLNEMDKYEFDYVIIDEVHERSIRTDIILGLIRSMIGRMSGKIILMSATVDVKKICRYFDANVLEISGTPHPVRTEYLQESTSDYLVEAYCRIKKIVSGCHGIEDVNGRDILVFLPGEEDINELCLMLRRIPVVKVYKVFSALGDNEQSKIYEESKLIKVILSTNICEVSLTIPGVGYVIDTGLVKVKIYDAMNYFGIQAISKESANQRLGRCNRTGPGVCYRLYTESAYEEMPNQQTPEICRSDLSQVVLQLLSHGKNPLTFEFLDYPTCANIVNAIKFLVAKRCIEVDGIGNEDVSRIKMKVTGYGRTVLRHPFDTHLAHFYQQTIESGVGYFGSIVVSLAGQEGYSFLKCKEIECKSDLEFLIKLFEGYIDSEDRKQYCVKHGVSMKCMEVARQTFGSLRRCKDGDIEMVESVFSRAYQHNACERVGDGSYRHVNSGEIVWIHPDSRFFKRRDRFIVFVDVFYTSKAYARIVGKYFSNNLSAINIDSNRSA</sequence>
<keyword evidence="3 7" id="KW-0347">Helicase</keyword>
<dbReference type="GO" id="GO:0004386">
    <property type="term" value="F:helicase activity"/>
    <property type="evidence" value="ECO:0007669"/>
    <property type="project" value="UniProtKB-KW"/>
</dbReference>
<evidence type="ECO:0000256" key="2">
    <source>
        <dbReference type="ARBA" id="ARBA00022801"/>
    </source>
</evidence>
<dbReference type="GO" id="GO:0005524">
    <property type="term" value="F:ATP binding"/>
    <property type="evidence" value="ECO:0007669"/>
    <property type="project" value="UniProtKB-KW"/>
</dbReference>
<dbReference type="InterPro" id="IPR027417">
    <property type="entry name" value="P-loop_NTPase"/>
</dbReference>
<keyword evidence="8" id="KW-1185">Reference proteome</keyword>
<gene>
    <name evidence="7" type="ORF">M896_040690</name>
</gene>